<dbReference type="Proteomes" id="UP001056610">
    <property type="component" value="Chromosome"/>
</dbReference>
<evidence type="ECO:0000313" key="1">
    <source>
        <dbReference type="EMBL" id="UQX11649.1"/>
    </source>
</evidence>
<protein>
    <submittedName>
        <fullName evidence="1">Uncharacterized protein</fullName>
    </submittedName>
</protein>
<proteinExistence type="predicted"/>
<accession>A0ABY4QPE6</accession>
<dbReference type="RefSeq" id="WP_219068544.1">
    <property type="nucleotide sequence ID" value="NZ_CAJUXY010000039.1"/>
</dbReference>
<sequence length="70" mass="7438">MPEDIGAPQVDDDPHDGEDQLISTVTLLDDVSIDGMCEVYWTFEGKVSEVGNSASPGFAHAVKSLIGSPF</sequence>
<gene>
    <name evidence="1" type="ORF">M5I08_04060</name>
</gene>
<evidence type="ECO:0000313" key="2">
    <source>
        <dbReference type="Proteomes" id="UP001056610"/>
    </source>
</evidence>
<name>A0ABY4QPE6_9MYCO</name>
<dbReference type="EMBL" id="CP097320">
    <property type="protein sequence ID" value="UQX11649.1"/>
    <property type="molecule type" value="Genomic_DNA"/>
</dbReference>
<organism evidence="1 2">
    <name type="scientific">Candidatus Mycobacterium methanotrophicum</name>
    <dbReference type="NCBI Taxonomy" id="2943498"/>
    <lineage>
        <taxon>Bacteria</taxon>
        <taxon>Bacillati</taxon>
        <taxon>Actinomycetota</taxon>
        <taxon>Actinomycetes</taxon>
        <taxon>Mycobacteriales</taxon>
        <taxon>Mycobacteriaceae</taxon>
        <taxon>Mycobacterium</taxon>
    </lineage>
</organism>
<reference evidence="1" key="1">
    <citation type="submission" date="2022-05" db="EMBL/GenBank/DDBJ databases">
        <title>A methanotrophic Mycobacterium dominates a cave microbial ecosystem.</title>
        <authorList>
            <person name="Van Spanning R.J.M."/>
            <person name="Guan Q."/>
            <person name="Melkonian C."/>
            <person name="Gallant J."/>
            <person name="Polerecky L."/>
            <person name="Flot J.-F."/>
            <person name="Brandt B.W."/>
            <person name="Braster M."/>
            <person name="Iturbe Espinoza P."/>
            <person name="Aerts J."/>
            <person name="Meima-Franke M."/>
            <person name="Piersma S.R."/>
            <person name="Bunduc C."/>
            <person name="Ummels R."/>
            <person name="Pain A."/>
            <person name="Fleming E.J."/>
            <person name="van der Wel N."/>
            <person name="Gherman V.D."/>
            <person name="Sarbu S.M."/>
            <person name="Bodelier P.L.E."/>
            <person name="Bitter W."/>
        </authorList>
    </citation>
    <scope>NUCLEOTIDE SEQUENCE</scope>
    <source>
        <strain evidence="1">Sulfur Cave</strain>
    </source>
</reference>
<keyword evidence="2" id="KW-1185">Reference proteome</keyword>